<evidence type="ECO:0000256" key="1">
    <source>
        <dbReference type="ARBA" id="ARBA00000707"/>
    </source>
</evidence>
<feature type="domain" description="UBP-type" evidence="9">
    <location>
        <begin position="4"/>
        <end position="111"/>
    </location>
</feature>
<keyword evidence="6" id="KW-0645">Protease</keyword>
<dbReference type="InterPro" id="IPR050185">
    <property type="entry name" value="Ub_carboxyl-term_hydrolase"/>
</dbReference>
<dbReference type="PROSITE" id="PS50235">
    <property type="entry name" value="USP_3"/>
    <property type="match status" value="1"/>
</dbReference>
<keyword evidence="2" id="KW-0479">Metal-binding</keyword>
<dbReference type="GO" id="GO:0004843">
    <property type="term" value="F:cysteine-type deubiquitinase activity"/>
    <property type="evidence" value="ECO:0007669"/>
    <property type="project" value="UniProtKB-UniRule"/>
</dbReference>
<dbReference type="InterPro" id="IPR018200">
    <property type="entry name" value="USP_CS"/>
</dbReference>
<proteinExistence type="inferred from homology"/>
<name>A0A8D8LAZ8_9HEMI</name>
<keyword evidence="3 5" id="KW-0863">Zinc-finger</keyword>
<dbReference type="GO" id="GO:0006508">
    <property type="term" value="P:proteolysis"/>
    <property type="evidence" value="ECO:0007669"/>
    <property type="project" value="UniProtKB-KW"/>
</dbReference>
<accession>A0A8D8LAZ8</accession>
<comment type="catalytic activity">
    <reaction evidence="1 6">
        <text>Thiol-dependent hydrolysis of ester, thioester, amide, peptide and isopeptide bonds formed by the C-terminal Gly of ubiquitin (a 76-residue protein attached to proteins as an intracellular targeting signal).</text>
        <dbReference type="EC" id="3.4.19.12"/>
    </reaction>
</comment>
<keyword evidence="6" id="KW-0788">Thiol protease</keyword>
<dbReference type="InterPro" id="IPR038765">
    <property type="entry name" value="Papain-like_cys_pep_sf"/>
</dbReference>
<evidence type="ECO:0000259" key="9">
    <source>
        <dbReference type="PROSITE" id="PS50271"/>
    </source>
</evidence>
<feature type="compositionally biased region" description="Basic residues" evidence="7">
    <location>
        <begin position="163"/>
        <end position="172"/>
    </location>
</feature>
<dbReference type="PANTHER" id="PTHR21646:SF19">
    <property type="entry name" value="UBIQUITIN CARBOXYL-TERMINAL HYDROLASE 3"/>
    <property type="match status" value="1"/>
</dbReference>
<feature type="compositionally biased region" description="Low complexity" evidence="7">
    <location>
        <begin position="201"/>
        <end position="212"/>
    </location>
</feature>
<evidence type="ECO:0000256" key="6">
    <source>
        <dbReference type="RuleBase" id="RU366025"/>
    </source>
</evidence>
<feature type="region of interest" description="Disordered" evidence="7">
    <location>
        <begin position="257"/>
        <end position="276"/>
    </location>
</feature>
<dbReference type="EC" id="3.4.19.12" evidence="6"/>
<dbReference type="EMBL" id="HBUF01658000">
    <property type="protein sequence ID" value="CAG6788133.1"/>
    <property type="molecule type" value="Transcribed_RNA"/>
</dbReference>
<evidence type="ECO:0000259" key="8">
    <source>
        <dbReference type="PROSITE" id="PS50235"/>
    </source>
</evidence>
<dbReference type="SUPFAM" id="SSF54001">
    <property type="entry name" value="Cysteine proteinases"/>
    <property type="match status" value="1"/>
</dbReference>
<keyword evidence="6 10" id="KW-0378">Hydrolase</keyword>
<sequence>MDGKTCPHVVQSVKFLGRKPNSLLRNSVKRKSCAVCEMTEWPLICLYCGVVYCGRYGNQHAIKHWESNPDHCINLNCQTYEVFCYNCDSDILNDTAACHIERLIQYIQQCYDNGDGQISDSGLSSSDRSSIVNGELLATSSMTHAQSSSNESSLQTQPTVRTLRPRSNRNKSSRQSNENEDQESSTNSRKESLRRRRSRNDSTCSSGSNNSKVNKKVVGLKNLGNTCFMNAVLQSLSNIQEFSHFFKQLPAITEQLSRKPNGRSGGGRGGVGVSSTSSSSYYAQRSLKDLNNHLMVEELRKVLICLTDHHLADNKSAISPDELFVVIWRVVPRFRGYQQQDAHEFLRYTLDRVHNELVHLPDLTTMSNEVKSSGNRAEQQQSNNTTSIVTNIFGGALLSEVRCLACTTEYKKVDPFLDLSLDIPDIISKKRNKDGEEKPLCHLSECLKSFVEVEELAETEKYNCNNCKSKQRSTKRFWFKRLPNVLCIHLKRFRWTNACRTKVDTMIEFPVSSLDMSSYILPSSDTKPSDPQTGERSPQPQLISQQQKKDEEQEQRNHIYDLAAIIVHHGTGAGSGHYTAYAIHECQWWHFDDSTVIPVDVPALKKCKPYILFYVRRVPNVKKED</sequence>
<feature type="region of interest" description="Disordered" evidence="7">
    <location>
        <begin position="140"/>
        <end position="212"/>
    </location>
</feature>
<dbReference type="GO" id="GO:0008270">
    <property type="term" value="F:zinc ion binding"/>
    <property type="evidence" value="ECO:0007669"/>
    <property type="project" value="UniProtKB-KW"/>
</dbReference>
<dbReference type="EMBL" id="HBUF01657999">
    <property type="protein sequence ID" value="CAG6788132.1"/>
    <property type="molecule type" value="Transcribed_RNA"/>
</dbReference>
<evidence type="ECO:0000256" key="3">
    <source>
        <dbReference type="ARBA" id="ARBA00022771"/>
    </source>
</evidence>
<dbReference type="InterPro" id="IPR001394">
    <property type="entry name" value="Peptidase_C19_UCH"/>
</dbReference>
<dbReference type="Gene3D" id="3.90.70.10">
    <property type="entry name" value="Cysteine proteinases"/>
    <property type="match status" value="1"/>
</dbReference>
<dbReference type="EMBL" id="HBUF01364271">
    <property type="protein sequence ID" value="CAG6722706.1"/>
    <property type="molecule type" value="Transcribed_RNA"/>
</dbReference>
<dbReference type="PANTHER" id="PTHR21646">
    <property type="entry name" value="UBIQUITIN CARBOXYL-TERMINAL HYDROLASE"/>
    <property type="match status" value="1"/>
</dbReference>
<dbReference type="Pfam" id="PF02148">
    <property type="entry name" value="zf-UBP"/>
    <property type="match status" value="1"/>
</dbReference>
<dbReference type="GO" id="GO:0016579">
    <property type="term" value="P:protein deubiquitination"/>
    <property type="evidence" value="ECO:0007669"/>
    <property type="project" value="InterPro"/>
</dbReference>
<dbReference type="EMBL" id="HBUF01658001">
    <property type="protein sequence ID" value="CAG6788134.1"/>
    <property type="molecule type" value="Transcribed_RNA"/>
</dbReference>
<protein>
    <recommendedName>
        <fullName evidence="6">Ubiquitin carboxyl-terminal hydrolase</fullName>
        <ecNumber evidence="6">3.4.19.12</ecNumber>
    </recommendedName>
</protein>
<reference evidence="10" key="1">
    <citation type="submission" date="2021-05" db="EMBL/GenBank/DDBJ databases">
        <authorList>
            <person name="Alioto T."/>
            <person name="Alioto T."/>
            <person name="Gomez Garrido J."/>
        </authorList>
    </citation>
    <scope>NUCLEOTIDE SEQUENCE</scope>
</reference>
<dbReference type="SUPFAM" id="SSF57850">
    <property type="entry name" value="RING/U-box"/>
    <property type="match status" value="1"/>
</dbReference>
<organism evidence="10">
    <name type="scientific">Cacopsylla melanoneura</name>
    <dbReference type="NCBI Taxonomy" id="428564"/>
    <lineage>
        <taxon>Eukaryota</taxon>
        <taxon>Metazoa</taxon>
        <taxon>Ecdysozoa</taxon>
        <taxon>Arthropoda</taxon>
        <taxon>Hexapoda</taxon>
        <taxon>Insecta</taxon>
        <taxon>Pterygota</taxon>
        <taxon>Neoptera</taxon>
        <taxon>Paraneoptera</taxon>
        <taxon>Hemiptera</taxon>
        <taxon>Sternorrhyncha</taxon>
        <taxon>Psylloidea</taxon>
        <taxon>Psyllidae</taxon>
        <taxon>Psyllinae</taxon>
        <taxon>Cacopsylla</taxon>
    </lineage>
</organism>
<dbReference type="InterPro" id="IPR028889">
    <property type="entry name" value="USP"/>
</dbReference>
<comment type="similarity">
    <text evidence="6">Belongs to the peptidase C19 family.</text>
</comment>
<dbReference type="PROSITE" id="PS50271">
    <property type="entry name" value="ZF_UBP"/>
    <property type="match status" value="1"/>
</dbReference>
<evidence type="ECO:0000256" key="4">
    <source>
        <dbReference type="ARBA" id="ARBA00022833"/>
    </source>
</evidence>
<dbReference type="InterPro" id="IPR013083">
    <property type="entry name" value="Znf_RING/FYVE/PHD"/>
</dbReference>
<evidence type="ECO:0000256" key="5">
    <source>
        <dbReference type="PROSITE-ProRule" id="PRU00502"/>
    </source>
</evidence>
<evidence type="ECO:0000313" key="10">
    <source>
        <dbReference type="EMBL" id="CAG6605771.1"/>
    </source>
</evidence>
<feature type="domain" description="USP" evidence="8">
    <location>
        <begin position="218"/>
        <end position="617"/>
    </location>
</feature>
<dbReference type="Pfam" id="PF00443">
    <property type="entry name" value="UCH"/>
    <property type="match status" value="1"/>
</dbReference>
<keyword evidence="4" id="KW-0862">Zinc</keyword>
<dbReference type="PROSITE" id="PS00973">
    <property type="entry name" value="USP_2"/>
    <property type="match status" value="1"/>
</dbReference>
<feature type="compositionally biased region" description="Polar residues" evidence="7">
    <location>
        <begin position="522"/>
        <end position="544"/>
    </location>
</feature>
<dbReference type="Gene3D" id="3.30.40.10">
    <property type="entry name" value="Zinc/RING finger domain, C3HC4 (zinc finger)"/>
    <property type="match status" value="1"/>
</dbReference>
<dbReference type="EMBL" id="HBUF01000814">
    <property type="protein sequence ID" value="CAG6605771.1"/>
    <property type="molecule type" value="Transcribed_RNA"/>
</dbReference>
<dbReference type="EMBL" id="HBUF01318589">
    <property type="protein sequence ID" value="CAG6694495.1"/>
    <property type="molecule type" value="Transcribed_RNA"/>
</dbReference>
<evidence type="ECO:0000256" key="7">
    <source>
        <dbReference type="SAM" id="MobiDB-lite"/>
    </source>
</evidence>
<dbReference type="SMART" id="SM00290">
    <property type="entry name" value="ZnF_UBP"/>
    <property type="match status" value="1"/>
</dbReference>
<keyword evidence="6" id="KW-0833">Ubl conjugation pathway</keyword>
<feature type="compositionally biased region" description="Gly residues" evidence="7">
    <location>
        <begin position="263"/>
        <end position="272"/>
    </location>
</feature>
<dbReference type="PROSITE" id="PS00972">
    <property type="entry name" value="USP_1"/>
    <property type="match status" value="1"/>
</dbReference>
<dbReference type="InterPro" id="IPR001607">
    <property type="entry name" value="Znf_UBP"/>
</dbReference>
<dbReference type="EMBL" id="HBUF01364272">
    <property type="protein sequence ID" value="CAG6722707.1"/>
    <property type="molecule type" value="Transcribed_RNA"/>
</dbReference>
<feature type="compositionally biased region" description="Polar residues" evidence="7">
    <location>
        <begin position="140"/>
        <end position="160"/>
    </location>
</feature>
<feature type="region of interest" description="Disordered" evidence="7">
    <location>
        <begin position="522"/>
        <end position="554"/>
    </location>
</feature>
<dbReference type="AlphaFoldDB" id="A0A8D8LAZ8"/>
<evidence type="ECO:0000256" key="2">
    <source>
        <dbReference type="ARBA" id="ARBA00022723"/>
    </source>
</evidence>